<keyword evidence="3" id="KW-1185">Reference proteome</keyword>
<dbReference type="EMBL" id="KN817628">
    <property type="protein sequence ID" value="KJA16115.1"/>
    <property type="molecule type" value="Genomic_DNA"/>
</dbReference>
<accession>A0A0D2P6T6</accession>
<dbReference type="Proteomes" id="UP000054270">
    <property type="component" value="Unassembled WGS sequence"/>
</dbReference>
<dbReference type="AlphaFoldDB" id="A0A0D2P6T6"/>
<sequence length="112" mass="11693">MAYLPCIDDPSVFCDSSVFSTIDIESTSSSFAPVMTTNEGNPSHPPSKKKQASSPATAFPILPASHNFSALGNPDKFQAYITTQLPLANAGCVGGLASPPPELVSYDGDELD</sequence>
<name>A0A0D2P6T6_HYPSF</name>
<feature type="compositionally biased region" description="Polar residues" evidence="1">
    <location>
        <begin position="30"/>
        <end position="41"/>
    </location>
</feature>
<protein>
    <submittedName>
        <fullName evidence="2">Uncharacterized protein</fullName>
    </submittedName>
</protein>
<proteinExistence type="predicted"/>
<evidence type="ECO:0000256" key="1">
    <source>
        <dbReference type="SAM" id="MobiDB-lite"/>
    </source>
</evidence>
<evidence type="ECO:0000313" key="2">
    <source>
        <dbReference type="EMBL" id="KJA16115.1"/>
    </source>
</evidence>
<feature type="region of interest" description="Disordered" evidence="1">
    <location>
        <begin position="30"/>
        <end position="56"/>
    </location>
</feature>
<organism evidence="2 3">
    <name type="scientific">Hypholoma sublateritium (strain FD-334 SS-4)</name>
    <dbReference type="NCBI Taxonomy" id="945553"/>
    <lineage>
        <taxon>Eukaryota</taxon>
        <taxon>Fungi</taxon>
        <taxon>Dikarya</taxon>
        <taxon>Basidiomycota</taxon>
        <taxon>Agaricomycotina</taxon>
        <taxon>Agaricomycetes</taxon>
        <taxon>Agaricomycetidae</taxon>
        <taxon>Agaricales</taxon>
        <taxon>Agaricineae</taxon>
        <taxon>Strophariaceae</taxon>
        <taxon>Hypholoma</taxon>
    </lineage>
</organism>
<evidence type="ECO:0000313" key="3">
    <source>
        <dbReference type="Proteomes" id="UP000054270"/>
    </source>
</evidence>
<reference evidence="3" key="1">
    <citation type="submission" date="2014-04" db="EMBL/GenBank/DDBJ databases">
        <title>Evolutionary Origins and Diversification of the Mycorrhizal Mutualists.</title>
        <authorList>
            <consortium name="DOE Joint Genome Institute"/>
            <consortium name="Mycorrhizal Genomics Consortium"/>
            <person name="Kohler A."/>
            <person name="Kuo A."/>
            <person name="Nagy L.G."/>
            <person name="Floudas D."/>
            <person name="Copeland A."/>
            <person name="Barry K.W."/>
            <person name="Cichocki N."/>
            <person name="Veneault-Fourrey C."/>
            <person name="LaButti K."/>
            <person name="Lindquist E.A."/>
            <person name="Lipzen A."/>
            <person name="Lundell T."/>
            <person name="Morin E."/>
            <person name="Murat C."/>
            <person name="Riley R."/>
            <person name="Ohm R."/>
            <person name="Sun H."/>
            <person name="Tunlid A."/>
            <person name="Henrissat B."/>
            <person name="Grigoriev I.V."/>
            <person name="Hibbett D.S."/>
            <person name="Martin F."/>
        </authorList>
    </citation>
    <scope>NUCLEOTIDE SEQUENCE [LARGE SCALE GENOMIC DNA]</scope>
    <source>
        <strain evidence="3">FD-334 SS-4</strain>
    </source>
</reference>
<gene>
    <name evidence="2" type="ORF">HYPSUDRAFT_207350</name>
</gene>